<dbReference type="RefSeq" id="WP_179796206.1">
    <property type="nucleotide sequence ID" value="NZ_BAABHP010000019.1"/>
</dbReference>
<dbReference type="InterPro" id="IPR029016">
    <property type="entry name" value="GAF-like_dom_sf"/>
</dbReference>
<proteinExistence type="predicted"/>
<dbReference type="InterPro" id="IPR016032">
    <property type="entry name" value="Sig_transdc_resp-reg_C-effctor"/>
</dbReference>
<dbReference type="Pfam" id="PF00196">
    <property type="entry name" value="GerE"/>
    <property type="match status" value="1"/>
</dbReference>
<dbReference type="PANTHER" id="PTHR44688">
    <property type="entry name" value="DNA-BINDING TRANSCRIPTIONAL ACTIVATOR DEVR_DOSR"/>
    <property type="match status" value="1"/>
</dbReference>
<feature type="region of interest" description="Disordered" evidence="4">
    <location>
        <begin position="1"/>
        <end position="22"/>
    </location>
</feature>
<organism evidence="6 7">
    <name type="scientific">Actinomycetospora corticicola</name>
    <dbReference type="NCBI Taxonomy" id="663602"/>
    <lineage>
        <taxon>Bacteria</taxon>
        <taxon>Bacillati</taxon>
        <taxon>Actinomycetota</taxon>
        <taxon>Actinomycetes</taxon>
        <taxon>Pseudonocardiales</taxon>
        <taxon>Pseudonocardiaceae</taxon>
        <taxon>Actinomycetospora</taxon>
    </lineage>
</organism>
<dbReference type="GO" id="GO:0006355">
    <property type="term" value="P:regulation of DNA-templated transcription"/>
    <property type="evidence" value="ECO:0007669"/>
    <property type="project" value="InterPro"/>
</dbReference>
<dbReference type="SMART" id="SM00065">
    <property type="entry name" value="GAF"/>
    <property type="match status" value="1"/>
</dbReference>
<sequence>MTLATAGRTSPGVVADDERVGSLRPTDRDDVLDLVAAAASLTGGAPSVTADRVRDHCGARRALESAWDRTLAAMTTDAGVTPEAVDLLRRIKTVDDALLRRDIENRNMLFHRVREGLASLADIQSTAALVTKVPSVVCALGFDRAIVSRVEDSVWIPEHVAIERDPTWAGQILEIGRGNPLPLTAALPESEILRRRVSLVVENVQQRESINKPIADASLSSSYAASPIIAGGEVVGFLHGDCYYQQRDLDETDRQVLATFAEGLGQALARTLVLDQVGSVRAGLDEIASRLGAPGLGSFTGAFGLPGSGPTPPRPAAPTGTEGPGFGRRQQGTVPVARAELTRRELEVLRHMAAGDTNARTARRLVISEGTVKSHVKHILRKLGAANRAEAVSLWWQMQGGGAAS</sequence>
<dbReference type="Gene3D" id="3.30.450.40">
    <property type="match status" value="1"/>
</dbReference>
<dbReference type="EMBL" id="JACCBN010000001">
    <property type="protein sequence ID" value="NYD38815.1"/>
    <property type="molecule type" value="Genomic_DNA"/>
</dbReference>
<dbReference type="PANTHER" id="PTHR44688:SF16">
    <property type="entry name" value="DNA-BINDING TRANSCRIPTIONAL ACTIVATOR DEVR_DOSR"/>
    <property type="match status" value="1"/>
</dbReference>
<dbReference type="Gene3D" id="1.10.10.10">
    <property type="entry name" value="Winged helix-like DNA-binding domain superfamily/Winged helix DNA-binding domain"/>
    <property type="match status" value="1"/>
</dbReference>
<dbReference type="InterPro" id="IPR003018">
    <property type="entry name" value="GAF"/>
</dbReference>
<dbReference type="Pfam" id="PF13185">
    <property type="entry name" value="GAF_2"/>
    <property type="match status" value="1"/>
</dbReference>
<dbReference type="SUPFAM" id="SSF46894">
    <property type="entry name" value="C-terminal effector domain of the bipartite response regulators"/>
    <property type="match status" value="1"/>
</dbReference>
<name>A0A7Y9J7V7_9PSEU</name>
<gene>
    <name evidence="6" type="ORF">BJ983_004917</name>
</gene>
<dbReference type="AlphaFoldDB" id="A0A7Y9J7V7"/>
<evidence type="ECO:0000256" key="2">
    <source>
        <dbReference type="ARBA" id="ARBA00023125"/>
    </source>
</evidence>
<evidence type="ECO:0000313" key="7">
    <source>
        <dbReference type="Proteomes" id="UP000535890"/>
    </source>
</evidence>
<dbReference type="SMART" id="SM00421">
    <property type="entry name" value="HTH_LUXR"/>
    <property type="match status" value="1"/>
</dbReference>
<keyword evidence="1" id="KW-0805">Transcription regulation</keyword>
<keyword evidence="2 6" id="KW-0238">DNA-binding</keyword>
<evidence type="ECO:0000256" key="3">
    <source>
        <dbReference type="ARBA" id="ARBA00023163"/>
    </source>
</evidence>
<accession>A0A7Y9J7V7</accession>
<feature type="domain" description="HTH luxR-type" evidence="5">
    <location>
        <begin position="334"/>
        <end position="399"/>
    </location>
</feature>
<dbReference type="Proteomes" id="UP000535890">
    <property type="component" value="Unassembled WGS sequence"/>
</dbReference>
<evidence type="ECO:0000313" key="6">
    <source>
        <dbReference type="EMBL" id="NYD38815.1"/>
    </source>
</evidence>
<protein>
    <submittedName>
        <fullName evidence="6">DNA-binding CsgD family transcriptional regulator</fullName>
    </submittedName>
</protein>
<dbReference type="GO" id="GO:0003677">
    <property type="term" value="F:DNA binding"/>
    <property type="evidence" value="ECO:0007669"/>
    <property type="project" value="UniProtKB-KW"/>
</dbReference>
<evidence type="ECO:0000256" key="1">
    <source>
        <dbReference type="ARBA" id="ARBA00023015"/>
    </source>
</evidence>
<dbReference type="InterPro" id="IPR000792">
    <property type="entry name" value="Tscrpt_reg_LuxR_C"/>
</dbReference>
<evidence type="ECO:0000259" key="5">
    <source>
        <dbReference type="PROSITE" id="PS50043"/>
    </source>
</evidence>
<dbReference type="InterPro" id="IPR036388">
    <property type="entry name" value="WH-like_DNA-bd_sf"/>
</dbReference>
<dbReference type="CDD" id="cd06170">
    <property type="entry name" value="LuxR_C_like"/>
    <property type="match status" value="1"/>
</dbReference>
<keyword evidence="7" id="KW-1185">Reference proteome</keyword>
<dbReference type="PRINTS" id="PR00038">
    <property type="entry name" value="HTHLUXR"/>
</dbReference>
<dbReference type="PROSITE" id="PS50043">
    <property type="entry name" value="HTH_LUXR_2"/>
    <property type="match status" value="1"/>
</dbReference>
<comment type="caution">
    <text evidence="6">The sequence shown here is derived from an EMBL/GenBank/DDBJ whole genome shotgun (WGS) entry which is preliminary data.</text>
</comment>
<dbReference type="SUPFAM" id="SSF55781">
    <property type="entry name" value="GAF domain-like"/>
    <property type="match status" value="1"/>
</dbReference>
<keyword evidence="3" id="KW-0804">Transcription</keyword>
<reference evidence="6 7" key="1">
    <citation type="submission" date="2020-07" db="EMBL/GenBank/DDBJ databases">
        <title>Sequencing the genomes of 1000 actinobacteria strains.</title>
        <authorList>
            <person name="Klenk H.-P."/>
        </authorList>
    </citation>
    <scope>NUCLEOTIDE SEQUENCE [LARGE SCALE GENOMIC DNA]</scope>
    <source>
        <strain evidence="6 7">DSM 45772</strain>
    </source>
</reference>
<feature type="region of interest" description="Disordered" evidence="4">
    <location>
        <begin position="306"/>
        <end position="330"/>
    </location>
</feature>
<evidence type="ECO:0000256" key="4">
    <source>
        <dbReference type="SAM" id="MobiDB-lite"/>
    </source>
</evidence>